<accession>A0ABP1GAJ2</accession>
<evidence type="ECO:0000256" key="1">
    <source>
        <dbReference type="SAM" id="MobiDB-lite"/>
    </source>
</evidence>
<protein>
    <submittedName>
        <fullName evidence="2">G12054 protein</fullName>
    </submittedName>
</protein>
<name>A0ABP1GAJ2_9CHLO</name>
<reference evidence="2 3" key="1">
    <citation type="submission" date="2024-06" db="EMBL/GenBank/DDBJ databases">
        <authorList>
            <person name="Kraege A."/>
            <person name="Thomma B."/>
        </authorList>
    </citation>
    <scope>NUCLEOTIDE SEQUENCE [LARGE SCALE GENOMIC DNA]</scope>
</reference>
<proteinExistence type="predicted"/>
<dbReference type="Proteomes" id="UP001497392">
    <property type="component" value="Unassembled WGS sequence"/>
</dbReference>
<sequence length="189" mass="20298">MAEKALSTLHQQHKSASQYVALLDNTIEDLSGSQKLTEAEVDCIMELRGEQAVKSLEAQLKLWKRYIGKDKDLLDEQTAQHTPVMSDEQRRQSARSKLAAMGGRPVLGSFSMCESELLQHRRGLNATASPAAQEVARLRSGSTSPADALPAGPSGQAEASPAWLGARTGVHSPTRHSNEAAPENIAVSS</sequence>
<evidence type="ECO:0000313" key="3">
    <source>
        <dbReference type="Proteomes" id="UP001497392"/>
    </source>
</evidence>
<evidence type="ECO:0000313" key="2">
    <source>
        <dbReference type="EMBL" id="CAL5228847.1"/>
    </source>
</evidence>
<feature type="region of interest" description="Disordered" evidence="1">
    <location>
        <begin position="128"/>
        <end position="189"/>
    </location>
</feature>
<comment type="caution">
    <text evidence="2">The sequence shown here is derived from an EMBL/GenBank/DDBJ whole genome shotgun (WGS) entry which is preliminary data.</text>
</comment>
<dbReference type="EMBL" id="CAXHTA020000019">
    <property type="protein sequence ID" value="CAL5228847.1"/>
    <property type="molecule type" value="Genomic_DNA"/>
</dbReference>
<keyword evidence="3" id="KW-1185">Reference proteome</keyword>
<organism evidence="2 3">
    <name type="scientific">Coccomyxa viridis</name>
    <dbReference type="NCBI Taxonomy" id="1274662"/>
    <lineage>
        <taxon>Eukaryota</taxon>
        <taxon>Viridiplantae</taxon>
        <taxon>Chlorophyta</taxon>
        <taxon>core chlorophytes</taxon>
        <taxon>Trebouxiophyceae</taxon>
        <taxon>Trebouxiophyceae incertae sedis</taxon>
        <taxon>Coccomyxaceae</taxon>
        <taxon>Coccomyxa</taxon>
    </lineage>
</organism>
<gene>
    <name evidence="2" type="primary">g12054</name>
    <name evidence="2" type="ORF">VP750_LOCUS10753</name>
</gene>